<keyword evidence="11" id="KW-1185">Reference proteome</keyword>
<dbReference type="InterPro" id="IPR052202">
    <property type="entry name" value="Yeast_MetPath_Reg"/>
</dbReference>
<evidence type="ECO:0000313" key="10">
    <source>
        <dbReference type="EMBL" id="KUJ15287.1"/>
    </source>
</evidence>
<dbReference type="AlphaFoldDB" id="A0A194X650"/>
<dbReference type="GeneID" id="28830935"/>
<keyword evidence="5" id="KW-0238">DNA-binding</keyword>
<evidence type="ECO:0000256" key="4">
    <source>
        <dbReference type="ARBA" id="ARBA00023015"/>
    </source>
</evidence>
<dbReference type="InterPro" id="IPR036864">
    <property type="entry name" value="Zn2-C6_fun-type_DNA-bd_sf"/>
</dbReference>
<dbReference type="CDD" id="cd00067">
    <property type="entry name" value="GAL4"/>
    <property type="match status" value="1"/>
</dbReference>
<evidence type="ECO:0000256" key="5">
    <source>
        <dbReference type="ARBA" id="ARBA00023125"/>
    </source>
</evidence>
<evidence type="ECO:0000256" key="8">
    <source>
        <dbReference type="SAM" id="MobiDB-lite"/>
    </source>
</evidence>
<keyword evidence="4" id="KW-0805">Transcription regulation</keyword>
<feature type="region of interest" description="Disordered" evidence="8">
    <location>
        <begin position="111"/>
        <end position="133"/>
    </location>
</feature>
<dbReference type="CDD" id="cd14653">
    <property type="entry name" value="ZIP_Gal4p-like"/>
    <property type="match status" value="1"/>
</dbReference>
<dbReference type="Pfam" id="PF00172">
    <property type="entry name" value="Zn_clus"/>
    <property type="match status" value="1"/>
</dbReference>
<dbReference type="STRING" id="149040.A0A194X650"/>
<dbReference type="GO" id="GO:0008270">
    <property type="term" value="F:zinc ion binding"/>
    <property type="evidence" value="ECO:0007669"/>
    <property type="project" value="InterPro"/>
</dbReference>
<keyword evidence="7" id="KW-0539">Nucleus</keyword>
<dbReference type="RefSeq" id="XP_018069642.1">
    <property type="nucleotide sequence ID" value="XM_018221209.1"/>
</dbReference>
<keyword evidence="6" id="KW-0804">Transcription</keyword>
<dbReference type="SMART" id="SM00906">
    <property type="entry name" value="Fungal_trans"/>
    <property type="match status" value="1"/>
</dbReference>
<dbReference type="InterPro" id="IPR007219">
    <property type="entry name" value="XnlR_reg_dom"/>
</dbReference>
<keyword evidence="3" id="KW-0862">Zinc</keyword>
<dbReference type="PANTHER" id="PTHR47782:SF1">
    <property type="entry name" value="PYRIMIDINE PATHWAY REGULATORY PROTEIN 1"/>
    <property type="match status" value="1"/>
</dbReference>
<sequence>MDLTPDSHHEPNDTYETPEVEPSRRTSSRRAPRIRTACVRCQRRKIKCDGRVPSCSSCSKAGVPCVDGGRQQDKYPRAYIASLQNRIQWLESLLTENCPDIDVKSGPRIVQDGTPQDGDSVEAAPPAHEGATHMEEENNIDPAIANDVQQTSDDCQPDRLAHEIGLVSVTGGQDPRYVGPSSGYSFAKLILASIGRRNTSQRQSIQVNPTVPTSAFKVVPSALPTSIEHALQLSSAYWDNIHCQYPFLHKPTHLRLMEHAYSSGDPSPIALFQVYMVLAISSTILSRRLKLPIPAEGYCASAMTYFDRIQIEGSLEGLQCLLLLQMYGMNNPSMGLNLWYLNYQCIANVLDLGLQRDVKAGKNLSFLTQEMRTRIFWVVYSIDRTLATIMGRPIGLRDEACELRIPADVEDDALLTSEFNNSPESSPTSSTMALHLIKLAQINSEIKYVANSVSHKIPPHCYPRIPDILTWQQDVLGRLNQWLAIVPRLDINQMKLCEIKYHEVMILLLRPSPAIRTPSSHSLQLCHQSAISTIRGFEELYRADLLLYNWPTVHSVFLACVSMLYCIWTVPNIAKDTRLESLSADLNSASKVLCALAEHWVDAKRGRDVLDELSHATIRWIVESQKTGATATSNMDDVPIPRDVPSTNNVSPENGQRISTGSSDIQAPAISSLDVTLSSEPWNTLFGFSDETLDFGLDSLMQGVFSDYQLDFGQSLPLDNQVTEIDASVL</sequence>
<accession>A0A194X650</accession>
<dbReference type="GO" id="GO:0006351">
    <property type="term" value="P:DNA-templated transcription"/>
    <property type="evidence" value="ECO:0007669"/>
    <property type="project" value="InterPro"/>
</dbReference>
<gene>
    <name evidence="10" type="ORF">LY89DRAFT_750611</name>
</gene>
<feature type="region of interest" description="Disordered" evidence="8">
    <location>
        <begin position="631"/>
        <end position="662"/>
    </location>
</feature>
<dbReference type="FunCoup" id="A0A194X650">
    <property type="interactions" value="343"/>
</dbReference>
<feature type="region of interest" description="Disordered" evidence="8">
    <location>
        <begin position="1"/>
        <end position="32"/>
    </location>
</feature>
<keyword evidence="2" id="KW-0479">Metal-binding</keyword>
<name>A0A194X650_MOLSC</name>
<protein>
    <recommendedName>
        <fullName evidence="9">Zn(2)-C6 fungal-type domain-containing protein</fullName>
    </recommendedName>
</protein>
<feature type="compositionally biased region" description="Basic and acidic residues" evidence="8">
    <location>
        <begin position="1"/>
        <end position="12"/>
    </location>
</feature>
<organism evidence="10 11">
    <name type="scientific">Mollisia scopiformis</name>
    <name type="common">Conifer needle endophyte fungus</name>
    <name type="synonym">Phialocephala scopiformis</name>
    <dbReference type="NCBI Taxonomy" id="149040"/>
    <lineage>
        <taxon>Eukaryota</taxon>
        <taxon>Fungi</taxon>
        <taxon>Dikarya</taxon>
        <taxon>Ascomycota</taxon>
        <taxon>Pezizomycotina</taxon>
        <taxon>Leotiomycetes</taxon>
        <taxon>Helotiales</taxon>
        <taxon>Mollisiaceae</taxon>
        <taxon>Mollisia</taxon>
    </lineage>
</organism>
<evidence type="ECO:0000256" key="3">
    <source>
        <dbReference type="ARBA" id="ARBA00022833"/>
    </source>
</evidence>
<dbReference type="GO" id="GO:0043565">
    <property type="term" value="F:sequence-specific DNA binding"/>
    <property type="evidence" value="ECO:0007669"/>
    <property type="project" value="TreeGrafter"/>
</dbReference>
<dbReference type="OrthoDB" id="189997at2759"/>
<dbReference type="GO" id="GO:0045944">
    <property type="term" value="P:positive regulation of transcription by RNA polymerase II"/>
    <property type="evidence" value="ECO:0007669"/>
    <property type="project" value="TreeGrafter"/>
</dbReference>
<evidence type="ECO:0000256" key="2">
    <source>
        <dbReference type="ARBA" id="ARBA00022723"/>
    </source>
</evidence>
<evidence type="ECO:0000313" key="11">
    <source>
        <dbReference type="Proteomes" id="UP000070700"/>
    </source>
</evidence>
<comment type="subcellular location">
    <subcellularLocation>
        <location evidence="1">Nucleus</location>
    </subcellularLocation>
</comment>
<dbReference type="GO" id="GO:0005634">
    <property type="term" value="C:nucleus"/>
    <property type="evidence" value="ECO:0007669"/>
    <property type="project" value="UniProtKB-SubCell"/>
</dbReference>
<dbReference type="InterPro" id="IPR001138">
    <property type="entry name" value="Zn2Cys6_DnaBD"/>
</dbReference>
<proteinExistence type="predicted"/>
<dbReference type="CDD" id="cd12148">
    <property type="entry name" value="fungal_TF_MHR"/>
    <property type="match status" value="1"/>
</dbReference>
<evidence type="ECO:0000256" key="6">
    <source>
        <dbReference type="ARBA" id="ARBA00023163"/>
    </source>
</evidence>
<evidence type="ECO:0000256" key="1">
    <source>
        <dbReference type="ARBA" id="ARBA00004123"/>
    </source>
</evidence>
<evidence type="ECO:0000256" key="7">
    <source>
        <dbReference type="ARBA" id="ARBA00023242"/>
    </source>
</evidence>
<dbReference type="InParanoid" id="A0A194X650"/>
<dbReference type="PROSITE" id="PS50048">
    <property type="entry name" value="ZN2_CY6_FUNGAL_2"/>
    <property type="match status" value="1"/>
</dbReference>
<dbReference type="Pfam" id="PF04082">
    <property type="entry name" value="Fungal_trans"/>
    <property type="match status" value="1"/>
</dbReference>
<dbReference type="EMBL" id="KQ947418">
    <property type="protein sequence ID" value="KUJ15287.1"/>
    <property type="molecule type" value="Genomic_DNA"/>
</dbReference>
<dbReference type="SUPFAM" id="SSF57701">
    <property type="entry name" value="Zn2/Cys6 DNA-binding domain"/>
    <property type="match status" value="1"/>
</dbReference>
<evidence type="ECO:0000259" key="9">
    <source>
        <dbReference type="PROSITE" id="PS50048"/>
    </source>
</evidence>
<dbReference type="PANTHER" id="PTHR47782">
    <property type="entry name" value="ZN(II)2CYS6 TRANSCRIPTION FACTOR (EUROFUNG)-RELATED"/>
    <property type="match status" value="1"/>
</dbReference>
<dbReference type="Proteomes" id="UP000070700">
    <property type="component" value="Unassembled WGS sequence"/>
</dbReference>
<dbReference type="GO" id="GO:0000981">
    <property type="term" value="F:DNA-binding transcription factor activity, RNA polymerase II-specific"/>
    <property type="evidence" value="ECO:0007669"/>
    <property type="project" value="InterPro"/>
</dbReference>
<dbReference type="KEGG" id="psco:LY89DRAFT_750611"/>
<reference evidence="10 11" key="1">
    <citation type="submission" date="2015-10" db="EMBL/GenBank/DDBJ databases">
        <title>Full genome of DAOMC 229536 Phialocephala scopiformis, a fungal endophyte of spruce producing the potent anti-insectan compound rugulosin.</title>
        <authorList>
            <consortium name="DOE Joint Genome Institute"/>
            <person name="Walker A.K."/>
            <person name="Frasz S.L."/>
            <person name="Seifert K.A."/>
            <person name="Miller J.D."/>
            <person name="Mondo S.J."/>
            <person name="Labutti K."/>
            <person name="Lipzen A."/>
            <person name="Dockter R."/>
            <person name="Kennedy M."/>
            <person name="Grigoriev I.V."/>
            <person name="Spatafora J.W."/>
        </authorList>
    </citation>
    <scope>NUCLEOTIDE SEQUENCE [LARGE SCALE GENOMIC DNA]</scope>
    <source>
        <strain evidence="10 11">CBS 120377</strain>
    </source>
</reference>
<feature type="domain" description="Zn(2)-C6 fungal-type" evidence="9">
    <location>
        <begin position="37"/>
        <end position="67"/>
    </location>
</feature>
<dbReference type="SMART" id="SM00066">
    <property type="entry name" value="GAL4"/>
    <property type="match status" value="1"/>
</dbReference>
<dbReference type="Gene3D" id="4.10.240.10">
    <property type="entry name" value="Zn(2)-C6 fungal-type DNA-binding domain"/>
    <property type="match status" value="1"/>
</dbReference>
<feature type="compositionally biased region" description="Polar residues" evidence="8">
    <location>
        <begin position="645"/>
        <end position="662"/>
    </location>
</feature>